<reference evidence="2" key="1">
    <citation type="submission" date="2023-10" db="EMBL/GenBank/DDBJ databases">
        <title>Genome assemblies of two species of porcelain crab, Petrolisthes cinctipes and Petrolisthes manimaculis (Anomura: Porcellanidae).</title>
        <authorList>
            <person name="Angst P."/>
        </authorList>
    </citation>
    <scope>NUCLEOTIDE SEQUENCE</scope>
    <source>
        <strain evidence="2">PB745_01</strain>
        <tissue evidence="2">Gill</tissue>
    </source>
</reference>
<accession>A0AAE1BXM5</accession>
<evidence type="ECO:0000256" key="1">
    <source>
        <dbReference type="SAM" id="Phobius"/>
    </source>
</evidence>
<organism evidence="2 3">
    <name type="scientific">Petrolisthes cinctipes</name>
    <name type="common">Flat porcelain crab</name>
    <dbReference type="NCBI Taxonomy" id="88211"/>
    <lineage>
        <taxon>Eukaryota</taxon>
        <taxon>Metazoa</taxon>
        <taxon>Ecdysozoa</taxon>
        <taxon>Arthropoda</taxon>
        <taxon>Crustacea</taxon>
        <taxon>Multicrustacea</taxon>
        <taxon>Malacostraca</taxon>
        <taxon>Eumalacostraca</taxon>
        <taxon>Eucarida</taxon>
        <taxon>Decapoda</taxon>
        <taxon>Pleocyemata</taxon>
        <taxon>Anomura</taxon>
        <taxon>Galatheoidea</taxon>
        <taxon>Porcellanidae</taxon>
        <taxon>Petrolisthes</taxon>
    </lineage>
</organism>
<keyword evidence="1" id="KW-0472">Membrane</keyword>
<keyword evidence="3" id="KW-1185">Reference proteome</keyword>
<keyword evidence="1" id="KW-0812">Transmembrane</keyword>
<dbReference type="Proteomes" id="UP001286313">
    <property type="component" value="Unassembled WGS sequence"/>
</dbReference>
<sequence>MKEGMLRWCHYSLVLMTVFTILVLASYLTHRHRRLLNTQVGLSETERDGKRMTVWEELAHLTSGMNQFEKHSQRTGEELKLLHAIARAAQARQDQDKIVRSMCGLFMPCKKPITSGSRDLGSLGGGGGGLLSPVPTMARLIP</sequence>
<comment type="caution">
    <text evidence="2">The sequence shown here is derived from an EMBL/GenBank/DDBJ whole genome shotgun (WGS) entry which is preliminary data.</text>
</comment>
<feature type="transmembrane region" description="Helical" evidence="1">
    <location>
        <begin position="12"/>
        <end position="29"/>
    </location>
</feature>
<dbReference type="AlphaFoldDB" id="A0AAE1BXM5"/>
<dbReference type="EMBL" id="JAWQEG010005157">
    <property type="protein sequence ID" value="KAK3858952.1"/>
    <property type="molecule type" value="Genomic_DNA"/>
</dbReference>
<keyword evidence="1" id="KW-1133">Transmembrane helix</keyword>
<name>A0AAE1BXM5_PETCI</name>
<gene>
    <name evidence="2" type="ORF">Pcinc_034888</name>
</gene>
<evidence type="ECO:0000313" key="2">
    <source>
        <dbReference type="EMBL" id="KAK3858952.1"/>
    </source>
</evidence>
<evidence type="ECO:0000313" key="3">
    <source>
        <dbReference type="Proteomes" id="UP001286313"/>
    </source>
</evidence>
<protein>
    <submittedName>
        <fullName evidence="2">Uncharacterized protein</fullName>
    </submittedName>
</protein>
<proteinExistence type="predicted"/>